<name>A0A9P5MTH6_9AGAM</name>
<protein>
    <submittedName>
        <fullName evidence="2">Uncharacterized protein</fullName>
    </submittedName>
</protein>
<reference evidence="2" key="2">
    <citation type="journal article" date="2020" name="Nat. Commun.">
        <title>Large-scale genome sequencing of mycorrhizal fungi provides insights into the early evolution of symbiotic traits.</title>
        <authorList>
            <person name="Miyauchi S."/>
            <person name="Kiss E."/>
            <person name="Kuo A."/>
            <person name="Drula E."/>
            <person name="Kohler A."/>
            <person name="Sanchez-Garcia M."/>
            <person name="Morin E."/>
            <person name="Andreopoulos B."/>
            <person name="Barry K.W."/>
            <person name="Bonito G."/>
            <person name="Buee M."/>
            <person name="Carver A."/>
            <person name="Chen C."/>
            <person name="Cichocki N."/>
            <person name="Clum A."/>
            <person name="Culley D."/>
            <person name="Crous P.W."/>
            <person name="Fauchery L."/>
            <person name="Girlanda M."/>
            <person name="Hayes R.D."/>
            <person name="Keri Z."/>
            <person name="LaButti K."/>
            <person name="Lipzen A."/>
            <person name="Lombard V."/>
            <person name="Magnuson J."/>
            <person name="Maillard F."/>
            <person name="Murat C."/>
            <person name="Nolan M."/>
            <person name="Ohm R.A."/>
            <person name="Pangilinan J."/>
            <person name="Pereira M.F."/>
            <person name="Perotto S."/>
            <person name="Peter M."/>
            <person name="Pfister S."/>
            <person name="Riley R."/>
            <person name="Sitrit Y."/>
            <person name="Stielow J.B."/>
            <person name="Szollosi G."/>
            <person name="Zifcakova L."/>
            <person name="Stursova M."/>
            <person name="Spatafora J.W."/>
            <person name="Tedersoo L."/>
            <person name="Vaario L.M."/>
            <person name="Yamada A."/>
            <person name="Yan M."/>
            <person name="Wang P."/>
            <person name="Xu J."/>
            <person name="Bruns T."/>
            <person name="Baldrian P."/>
            <person name="Vilgalys R."/>
            <person name="Dunand C."/>
            <person name="Henrissat B."/>
            <person name="Grigoriev I.V."/>
            <person name="Hibbett D."/>
            <person name="Nagy L.G."/>
            <person name="Martin F.M."/>
        </authorList>
    </citation>
    <scope>NUCLEOTIDE SEQUENCE</scope>
    <source>
        <strain evidence="2">Prilba</strain>
    </source>
</reference>
<keyword evidence="1" id="KW-0472">Membrane</keyword>
<evidence type="ECO:0000256" key="1">
    <source>
        <dbReference type="SAM" id="Phobius"/>
    </source>
</evidence>
<accession>A0A9P5MTH6</accession>
<feature type="transmembrane region" description="Helical" evidence="1">
    <location>
        <begin position="72"/>
        <end position="91"/>
    </location>
</feature>
<feature type="transmembrane region" description="Helical" evidence="1">
    <location>
        <begin position="39"/>
        <end position="65"/>
    </location>
</feature>
<dbReference type="EMBL" id="WHVB01000011">
    <property type="protein sequence ID" value="KAF8478363.1"/>
    <property type="molecule type" value="Genomic_DNA"/>
</dbReference>
<keyword evidence="1" id="KW-0812">Transmembrane</keyword>
<comment type="caution">
    <text evidence="2">The sequence shown here is derived from an EMBL/GenBank/DDBJ whole genome shotgun (WGS) entry which is preliminary data.</text>
</comment>
<dbReference type="AlphaFoldDB" id="A0A9P5MTH6"/>
<proteinExistence type="predicted"/>
<keyword evidence="1" id="KW-1133">Transmembrane helix</keyword>
<organism evidence="2 3">
    <name type="scientific">Russula ochroleuca</name>
    <dbReference type="NCBI Taxonomy" id="152965"/>
    <lineage>
        <taxon>Eukaryota</taxon>
        <taxon>Fungi</taxon>
        <taxon>Dikarya</taxon>
        <taxon>Basidiomycota</taxon>
        <taxon>Agaricomycotina</taxon>
        <taxon>Agaricomycetes</taxon>
        <taxon>Russulales</taxon>
        <taxon>Russulaceae</taxon>
        <taxon>Russula</taxon>
    </lineage>
</organism>
<keyword evidence="3" id="KW-1185">Reference proteome</keyword>
<sequence>MVYVYWARNVGPSLRDCHAIILQDPKPVSVGFLFEIDGLVSMVCHSILILSTQPLSWFCLFLLFGMTQHMRVLLASSVILSICQAYSAPIWSRRTQLMRHCQCQVAVTRWSEHRSDLLPTTDPSFYGVPSSSAIPLILPSHVFPFYCLLDFAPDVCILVFPRSSECSLVSRAPTL</sequence>
<evidence type="ECO:0000313" key="2">
    <source>
        <dbReference type="EMBL" id="KAF8478363.1"/>
    </source>
</evidence>
<dbReference type="Proteomes" id="UP000759537">
    <property type="component" value="Unassembled WGS sequence"/>
</dbReference>
<reference evidence="2" key="1">
    <citation type="submission" date="2019-10" db="EMBL/GenBank/DDBJ databases">
        <authorList>
            <consortium name="DOE Joint Genome Institute"/>
            <person name="Kuo A."/>
            <person name="Miyauchi S."/>
            <person name="Kiss E."/>
            <person name="Drula E."/>
            <person name="Kohler A."/>
            <person name="Sanchez-Garcia M."/>
            <person name="Andreopoulos B."/>
            <person name="Barry K.W."/>
            <person name="Bonito G."/>
            <person name="Buee M."/>
            <person name="Carver A."/>
            <person name="Chen C."/>
            <person name="Cichocki N."/>
            <person name="Clum A."/>
            <person name="Culley D."/>
            <person name="Crous P.W."/>
            <person name="Fauchery L."/>
            <person name="Girlanda M."/>
            <person name="Hayes R."/>
            <person name="Keri Z."/>
            <person name="LaButti K."/>
            <person name="Lipzen A."/>
            <person name="Lombard V."/>
            <person name="Magnuson J."/>
            <person name="Maillard F."/>
            <person name="Morin E."/>
            <person name="Murat C."/>
            <person name="Nolan M."/>
            <person name="Ohm R."/>
            <person name="Pangilinan J."/>
            <person name="Pereira M."/>
            <person name="Perotto S."/>
            <person name="Peter M."/>
            <person name="Riley R."/>
            <person name="Sitrit Y."/>
            <person name="Stielow B."/>
            <person name="Szollosi G."/>
            <person name="Zifcakova L."/>
            <person name="Stursova M."/>
            <person name="Spatafora J.W."/>
            <person name="Tedersoo L."/>
            <person name="Vaario L.-M."/>
            <person name="Yamada A."/>
            <person name="Yan M."/>
            <person name="Wang P."/>
            <person name="Xu J."/>
            <person name="Bruns T."/>
            <person name="Baldrian P."/>
            <person name="Vilgalys R."/>
            <person name="Henrissat B."/>
            <person name="Grigoriev I.V."/>
            <person name="Hibbett D."/>
            <person name="Nagy L.G."/>
            <person name="Martin F.M."/>
        </authorList>
    </citation>
    <scope>NUCLEOTIDE SEQUENCE</scope>
    <source>
        <strain evidence="2">Prilba</strain>
    </source>
</reference>
<evidence type="ECO:0000313" key="3">
    <source>
        <dbReference type="Proteomes" id="UP000759537"/>
    </source>
</evidence>
<gene>
    <name evidence="2" type="ORF">DFH94DRAFT_749287</name>
</gene>